<gene>
    <name evidence="7" type="ORF">HO133_010336</name>
</gene>
<comment type="subcellular location">
    <subcellularLocation>
        <location evidence="1">Membrane</location>
        <topology evidence="1">Multi-pass membrane protein</topology>
    </subcellularLocation>
</comment>
<evidence type="ECO:0000256" key="6">
    <source>
        <dbReference type="SAM" id="Phobius"/>
    </source>
</evidence>
<evidence type="ECO:0000256" key="5">
    <source>
        <dbReference type="SAM" id="MobiDB-lite"/>
    </source>
</evidence>
<dbReference type="Gene3D" id="1.20.58.340">
    <property type="entry name" value="Magnesium transport protein CorA, transmembrane region"/>
    <property type="match status" value="1"/>
</dbReference>
<evidence type="ECO:0000313" key="7">
    <source>
        <dbReference type="EMBL" id="KAF6225139.1"/>
    </source>
</evidence>
<protein>
    <submittedName>
        <fullName evidence="7">Uncharacterized protein</fullName>
    </submittedName>
</protein>
<dbReference type="EMBL" id="JACCJB010000008">
    <property type="protein sequence ID" value="KAF6225139.1"/>
    <property type="molecule type" value="Genomic_DNA"/>
</dbReference>
<dbReference type="InterPro" id="IPR002523">
    <property type="entry name" value="MgTranspt_CorA/ZnTranspt_ZntB"/>
</dbReference>
<feature type="transmembrane region" description="Helical" evidence="6">
    <location>
        <begin position="454"/>
        <end position="479"/>
    </location>
</feature>
<accession>A0A8H6FER4</accession>
<evidence type="ECO:0000313" key="8">
    <source>
        <dbReference type="Proteomes" id="UP000593566"/>
    </source>
</evidence>
<keyword evidence="2 6" id="KW-0812">Transmembrane</keyword>
<keyword evidence="3 6" id="KW-1133">Transmembrane helix</keyword>
<dbReference type="Proteomes" id="UP000593566">
    <property type="component" value="Unassembled WGS sequence"/>
</dbReference>
<dbReference type="AlphaFoldDB" id="A0A8H6FER4"/>
<dbReference type="Pfam" id="PF01544">
    <property type="entry name" value="CorA"/>
    <property type="match status" value="1"/>
</dbReference>
<evidence type="ECO:0000256" key="4">
    <source>
        <dbReference type="ARBA" id="ARBA00023136"/>
    </source>
</evidence>
<organism evidence="7 8">
    <name type="scientific">Letharia lupina</name>
    <dbReference type="NCBI Taxonomy" id="560253"/>
    <lineage>
        <taxon>Eukaryota</taxon>
        <taxon>Fungi</taxon>
        <taxon>Dikarya</taxon>
        <taxon>Ascomycota</taxon>
        <taxon>Pezizomycotina</taxon>
        <taxon>Lecanoromycetes</taxon>
        <taxon>OSLEUM clade</taxon>
        <taxon>Lecanoromycetidae</taxon>
        <taxon>Lecanorales</taxon>
        <taxon>Lecanorineae</taxon>
        <taxon>Parmeliaceae</taxon>
        <taxon>Letharia</taxon>
    </lineage>
</organism>
<dbReference type="InterPro" id="IPR050829">
    <property type="entry name" value="CorA_MIT"/>
</dbReference>
<proteinExistence type="predicted"/>
<dbReference type="GeneID" id="59338727"/>
<reference evidence="7 8" key="1">
    <citation type="journal article" date="2020" name="Genomics">
        <title>Complete, high-quality genomes from long-read metagenomic sequencing of two wolf lichen thalli reveals enigmatic genome architecture.</title>
        <authorList>
            <person name="McKenzie S.K."/>
            <person name="Walston R.F."/>
            <person name="Allen J.L."/>
        </authorList>
    </citation>
    <scope>NUCLEOTIDE SEQUENCE [LARGE SCALE GENOMIC DNA]</scope>
    <source>
        <strain evidence="7">WasteWater1</strain>
    </source>
</reference>
<keyword evidence="4 6" id="KW-0472">Membrane</keyword>
<dbReference type="GO" id="GO:0046873">
    <property type="term" value="F:metal ion transmembrane transporter activity"/>
    <property type="evidence" value="ECO:0007669"/>
    <property type="project" value="InterPro"/>
</dbReference>
<dbReference type="SUPFAM" id="SSF144083">
    <property type="entry name" value="Magnesium transport protein CorA, transmembrane region"/>
    <property type="match status" value="1"/>
</dbReference>
<dbReference type="RefSeq" id="XP_037154006.1">
    <property type="nucleotide sequence ID" value="XM_037301189.1"/>
</dbReference>
<evidence type="ECO:0000256" key="1">
    <source>
        <dbReference type="ARBA" id="ARBA00004141"/>
    </source>
</evidence>
<feature type="compositionally biased region" description="Basic and acidic residues" evidence="5">
    <location>
        <begin position="44"/>
        <end position="53"/>
    </location>
</feature>
<feature type="region of interest" description="Disordered" evidence="5">
    <location>
        <begin position="1"/>
        <end position="58"/>
    </location>
</feature>
<evidence type="ECO:0000256" key="3">
    <source>
        <dbReference type="ARBA" id="ARBA00022989"/>
    </source>
</evidence>
<dbReference type="GO" id="GO:0016020">
    <property type="term" value="C:membrane"/>
    <property type="evidence" value="ECO:0007669"/>
    <property type="project" value="UniProtKB-SubCell"/>
</dbReference>
<dbReference type="PANTHER" id="PTHR47685:SF1">
    <property type="entry name" value="MAGNESIUM TRANSPORT PROTEIN CORA"/>
    <property type="match status" value="1"/>
</dbReference>
<feature type="transmembrane region" description="Helical" evidence="6">
    <location>
        <begin position="491"/>
        <end position="512"/>
    </location>
</feature>
<keyword evidence="8" id="KW-1185">Reference proteome</keyword>
<sequence length="534" mass="61665">MASSKTSVSAPCRNPNHEDIVPLESVVTGEPSRSFARAASGSVDPERLTRPDSTHALPPSKREIEWNALLNSQRAVLRKLKAWHKWDTDFGQSARPLVSSSRSPHTSSRLVGHSKRLYAILAKVTLSDSKFILNIYSNSLEDLFSHGEVKEGPYNGFEILNFRGRQKLQDQSDVFNILHESPHLSSELDELTFKYHENGPFGRNLQWRADTLGIKRGFWNDVRSDLPWQLDEGIRSNFSKIEVTKGLNYLDRYFARYVEVPSHAETVHQDHSALENIRRRWELDGTASWEIKSVHWLMVLLVIELEVAPHNHRLWKNVPDIQNAYLPIVRDLKHRRASRFRRHESVNLVREYVSCMDEISQIHEISMQKIEFLGKLREHCKSLKLARLHHILGSINEKSLLVQRVDEAVKQIEKDNENLPRLINDLKTSLDVLFQLRTIEQNELAIIAESNNKAILVFTVVTIIFLPLSFFTSYFGMNLQGIANTDKTQGYFWAVCGSITLFVVSFTVVFGFKERLYGWVWANRDYSRPRELIQ</sequence>
<dbReference type="InterPro" id="IPR045863">
    <property type="entry name" value="CorA_TM1_TM2"/>
</dbReference>
<dbReference type="PANTHER" id="PTHR47685">
    <property type="entry name" value="MAGNESIUM TRANSPORT PROTEIN CORA"/>
    <property type="match status" value="1"/>
</dbReference>
<comment type="caution">
    <text evidence="7">The sequence shown here is derived from an EMBL/GenBank/DDBJ whole genome shotgun (WGS) entry which is preliminary data.</text>
</comment>
<evidence type="ECO:0000256" key="2">
    <source>
        <dbReference type="ARBA" id="ARBA00022692"/>
    </source>
</evidence>
<name>A0A8H6FER4_9LECA</name>